<evidence type="ECO:0000313" key="1">
    <source>
        <dbReference type="EMBL" id="TSE11323.1"/>
    </source>
</evidence>
<dbReference type="EMBL" id="VLNR01000002">
    <property type="protein sequence ID" value="TSE11323.1"/>
    <property type="molecule type" value="Genomic_DNA"/>
</dbReference>
<organism evidence="1 2">
    <name type="scientific">Aquimarina algiphila</name>
    <dbReference type="NCBI Taxonomy" id="2047982"/>
    <lineage>
        <taxon>Bacteria</taxon>
        <taxon>Pseudomonadati</taxon>
        <taxon>Bacteroidota</taxon>
        <taxon>Flavobacteriia</taxon>
        <taxon>Flavobacteriales</taxon>
        <taxon>Flavobacteriaceae</taxon>
        <taxon>Aquimarina</taxon>
    </lineage>
</organism>
<accession>A0A554VRN5</accession>
<dbReference type="AlphaFoldDB" id="A0A554VRN5"/>
<name>A0A554VRN5_9FLAO</name>
<sequence>MKVENIKHGEMVARVKKDGKRMSKTFIRGEYNRSEKCYELQNYDDINDYVYVKKGTELMLVDY</sequence>
<evidence type="ECO:0000313" key="2">
    <source>
        <dbReference type="Proteomes" id="UP000318833"/>
    </source>
</evidence>
<proteinExistence type="predicted"/>
<dbReference type="RefSeq" id="WP_143915247.1">
    <property type="nucleotide sequence ID" value="NZ_CANMXV010000003.1"/>
</dbReference>
<gene>
    <name evidence="1" type="ORF">FOF46_01450</name>
</gene>
<protein>
    <submittedName>
        <fullName evidence="1">Uncharacterized protein</fullName>
    </submittedName>
</protein>
<dbReference type="Proteomes" id="UP000318833">
    <property type="component" value="Unassembled WGS sequence"/>
</dbReference>
<reference evidence="1 2" key="1">
    <citation type="submission" date="2019-07" db="EMBL/GenBank/DDBJ databases">
        <title>The draft genome sequence of Aquimarina algiphila M91.</title>
        <authorList>
            <person name="Meng X."/>
        </authorList>
    </citation>
    <scope>NUCLEOTIDE SEQUENCE [LARGE SCALE GENOMIC DNA]</scope>
    <source>
        <strain evidence="1 2">M91</strain>
    </source>
</reference>
<comment type="caution">
    <text evidence="1">The sequence shown here is derived from an EMBL/GenBank/DDBJ whole genome shotgun (WGS) entry which is preliminary data.</text>
</comment>
<keyword evidence="2" id="KW-1185">Reference proteome</keyword>